<organism evidence="2 3">
    <name type="scientific">Stegodyphus mimosarum</name>
    <name type="common">African social velvet spider</name>
    <dbReference type="NCBI Taxonomy" id="407821"/>
    <lineage>
        <taxon>Eukaryota</taxon>
        <taxon>Metazoa</taxon>
        <taxon>Ecdysozoa</taxon>
        <taxon>Arthropoda</taxon>
        <taxon>Chelicerata</taxon>
        <taxon>Arachnida</taxon>
        <taxon>Araneae</taxon>
        <taxon>Araneomorphae</taxon>
        <taxon>Entelegynae</taxon>
        <taxon>Eresoidea</taxon>
        <taxon>Eresidae</taxon>
        <taxon>Stegodyphus</taxon>
    </lineage>
</organism>
<gene>
    <name evidence="2" type="ORF">X975_09798</name>
</gene>
<dbReference type="Gene3D" id="2.10.80.10">
    <property type="entry name" value="Lipase, subunit A"/>
    <property type="match status" value="1"/>
</dbReference>
<name>A0A087SWG2_STEMI</name>
<accession>A0A087SWG2</accession>
<evidence type="ECO:0000313" key="2">
    <source>
        <dbReference type="EMBL" id="KFM57201.1"/>
    </source>
</evidence>
<evidence type="ECO:0000313" key="3">
    <source>
        <dbReference type="Proteomes" id="UP000054359"/>
    </source>
</evidence>
<proteinExistence type="predicted"/>
<dbReference type="Proteomes" id="UP000054359">
    <property type="component" value="Unassembled WGS sequence"/>
</dbReference>
<dbReference type="AlphaFoldDB" id="A0A087SWG2"/>
<dbReference type="EMBL" id="KK112261">
    <property type="protein sequence ID" value="KFM57201.1"/>
    <property type="molecule type" value="Genomic_DNA"/>
</dbReference>
<evidence type="ECO:0000256" key="1">
    <source>
        <dbReference type="SAM" id="SignalP"/>
    </source>
</evidence>
<keyword evidence="3" id="KW-1185">Reference proteome</keyword>
<feature type="signal peptide" evidence="1">
    <location>
        <begin position="1"/>
        <end position="23"/>
    </location>
</feature>
<sequence length="89" mass="9553">MMKNQRILLALFIGQVLFQVVTSKECLTNLDCSEKQCCVLRDGAAKCAALAKKGQACSLISLPLNVEECPCKSGLTCQESNGRLTCAKA</sequence>
<keyword evidence="1" id="KW-0732">Signal</keyword>
<feature type="non-terminal residue" evidence="2">
    <location>
        <position position="89"/>
    </location>
</feature>
<protein>
    <recommendedName>
        <fullName evidence="4">Prokineticin domain-containing protein</fullName>
    </recommendedName>
</protein>
<feature type="chain" id="PRO_5001829097" description="Prokineticin domain-containing protein" evidence="1">
    <location>
        <begin position="24"/>
        <end position="89"/>
    </location>
</feature>
<reference evidence="2 3" key="1">
    <citation type="submission" date="2013-11" db="EMBL/GenBank/DDBJ databases">
        <title>Genome sequencing of Stegodyphus mimosarum.</title>
        <authorList>
            <person name="Bechsgaard J."/>
        </authorList>
    </citation>
    <scope>NUCLEOTIDE SEQUENCE [LARGE SCALE GENOMIC DNA]</scope>
</reference>
<evidence type="ECO:0008006" key="4">
    <source>
        <dbReference type="Google" id="ProtNLM"/>
    </source>
</evidence>